<keyword evidence="3" id="KW-1185">Reference proteome</keyword>
<dbReference type="Gene3D" id="3.30.470.20">
    <property type="entry name" value="ATP-grasp fold, B domain"/>
    <property type="match status" value="1"/>
</dbReference>
<evidence type="ECO:0000259" key="1">
    <source>
        <dbReference type="Pfam" id="PF02655"/>
    </source>
</evidence>
<dbReference type="GO" id="GO:0046872">
    <property type="term" value="F:metal ion binding"/>
    <property type="evidence" value="ECO:0007669"/>
    <property type="project" value="InterPro"/>
</dbReference>
<organism evidence="2 3">
    <name type="scientific">Podospora fimiseda</name>
    <dbReference type="NCBI Taxonomy" id="252190"/>
    <lineage>
        <taxon>Eukaryota</taxon>
        <taxon>Fungi</taxon>
        <taxon>Dikarya</taxon>
        <taxon>Ascomycota</taxon>
        <taxon>Pezizomycotina</taxon>
        <taxon>Sordariomycetes</taxon>
        <taxon>Sordariomycetidae</taxon>
        <taxon>Sordariales</taxon>
        <taxon>Podosporaceae</taxon>
        <taxon>Podospora</taxon>
    </lineage>
</organism>
<accession>A0AAN7H7F6</accession>
<evidence type="ECO:0000313" key="3">
    <source>
        <dbReference type="Proteomes" id="UP001301958"/>
    </source>
</evidence>
<dbReference type="SUPFAM" id="SSF56059">
    <property type="entry name" value="Glutathione synthetase ATP-binding domain-like"/>
    <property type="match status" value="1"/>
</dbReference>
<protein>
    <recommendedName>
        <fullName evidence="1">ATP-grasp fold PylC-type domain-containing protein</fullName>
    </recommendedName>
</protein>
<dbReference type="Pfam" id="PF02655">
    <property type="entry name" value="ATP-grasp_3"/>
    <property type="match status" value="1"/>
</dbReference>
<name>A0AAN7H7F6_9PEZI</name>
<comment type="caution">
    <text evidence="2">The sequence shown here is derived from an EMBL/GenBank/DDBJ whole genome shotgun (WGS) entry which is preliminary data.</text>
</comment>
<reference evidence="2" key="2">
    <citation type="submission" date="2023-05" db="EMBL/GenBank/DDBJ databases">
        <authorList>
            <consortium name="Lawrence Berkeley National Laboratory"/>
            <person name="Steindorff A."/>
            <person name="Hensen N."/>
            <person name="Bonometti L."/>
            <person name="Westerberg I."/>
            <person name="Brannstrom I.O."/>
            <person name="Guillou S."/>
            <person name="Cros-Aarteil S."/>
            <person name="Calhoun S."/>
            <person name="Haridas S."/>
            <person name="Kuo A."/>
            <person name="Mondo S."/>
            <person name="Pangilinan J."/>
            <person name="Riley R."/>
            <person name="Labutti K."/>
            <person name="Andreopoulos B."/>
            <person name="Lipzen A."/>
            <person name="Chen C."/>
            <person name="Yanf M."/>
            <person name="Daum C."/>
            <person name="Ng V."/>
            <person name="Clum A."/>
            <person name="Ohm R."/>
            <person name="Martin F."/>
            <person name="Silar P."/>
            <person name="Natvig D."/>
            <person name="Lalanne C."/>
            <person name="Gautier V."/>
            <person name="Ament-Velasquez S.L."/>
            <person name="Kruys A."/>
            <person name="Hutchinson M.I."/>
            <person name="Powell A.J."/>
            <person name="Barry K."/>
            <person name="Miller A.N."/>
            <person name="Grigoriev I.V."/>
            <person name="Debuchy R."/>
            <person name="Gladieux P."/>
            <person name="Thoren M.H."/>
            <person name="Johannesson H."/>
        </authorList>
    </citation>
    <scope>NUCLEOTIDE SEQUENCE</scope>
    <source>
        <strain evidence="2">CBS 990.96</strain>
    </source>
</reference>
<dbReference type="PANTHER" id="PTHR37018">
    <property type="entry name" value="CULTURE SPECIFIC PROTEIN, PUTATIVE (AFU_ORTHOLOGUE AFUA_2G00130)-RELATED"/>
    <property type="match status" value="1"/>
</dbReference>
<reference evidence="2" key="1">
    <citation type="journal article" date="2023" name="Mol. Phylogenet. Evol.">
        <title>Genome-scale phylogeny and comparative genomics of the fungal order Sordariales.</title>
        <authorList>
            <person name="Hensen N."/>
            <person name="Bonometti L."/>
            <person name="Westerberg I."/>
            <person name="Brannstrom I.O."/>
            <person name="Guillou S."/>
            <person name="Cros-Aarteil S."/>
            <person name="Calhoun S."/>
            <person name="Haridas S."/>
            <person name="Kuo A."/>
            <person name="Mondo S."/>
            <person name="Pangilinan J."/>
            <person name="Riley R."/>
            <person name="LaButti K."/>
            <person name="Andreopoulos B."/>
            <person name="Lipzen A."/>
            <person name="Chen C."/>
            <person name="Yan M."/>
            <person name="Daum C."/>
            <person name="Ng V."/>
            <person name="Clum A."/>
            <person name="Steindorff A."/>
            <person name="Ohm R.A."/>
            <person name="Martin F."/>
            <person name="Silar P."/>
            <person name="Natvig D.O."/>
            <person name="Lalanne C."/>
            <person name="Gautier V."/>
            <person name="Ament-Velasquez S.L."/>
            <person name="Kruys A."/>
            <person name="Hutchinson M.I."/>
            <person name="Powell A.J."/>
            <person name="Barry K."/>
            <person name="Miller A.N."/>
            <person name="Grigoriev I.V."/>
            <person name="Debuchy R."/>
            <person name="Gladieux P."/>
            <person name="Hiltunen Thoren M."/>
            <person name="Johannesson H."/>
        </authorList>
    </citation>
    <scope>NUCLEOTIDE SEQUENCE</scope>
    <source>
        <strain evidence="2">CBS 990.96</strain>
    </source>
</reference>
<sequence length="529" mass="58734">MGSIEDTTTLAGIKLPTVTLDKTLTELYHQADPEYENIRLGMVFCGVNSALDINPDFPRNTRYPYQDGPFINEPKQKLTAKNRKLQKTLAIKYLSLLPQRDAFIAGKSPVIMFRKSRSQEQLSHDLKEAETTLSVLDPSQRPEIIFCPGPSQIPMEKHKIDKLTYKVSVDELSKHPLDHDLETHWILNSKAGLARSGLPTPRCDIIDISNSSLPPPASSCCSACQSLAQKSCLVPESCTGTRVTWLKAEAAKLLSAVESRPVPFVFKNQQTWGGAGTWVINTQEDKQALIDDLSGADGVLWKVLSQVTEENSHLFPASVILSDMVTNVVADYGITFVVGNEGPVFLGVSEQMIDEESSAWVGSTINYARQEELKLKFMGLVERTAEWIADQGYKGPVGIDVLETRKVGETRSNNGEETKYHIVDMNARTSGSMALPLMRGHFWVERGLKCASGFSVEFKGVSREDFVKRWKQEFKSGQMVILSWYEDLAADGEKKVKRSVADIFVGAMGDKQLQALMGAVREEAEGVYF</sequence>
<gene>
    <name evidence="2" type="ORF">QBC38DRAFT_467658</name>
</gene>
<dbReference type="InterPro" id="IPR053269">
    <property type="entry name" value="Asp-Met_ligase"/>
</dbReference>
<dbReference type="EMBL" id="MU865295">
    <property type="protein sequence ID" value="KAK4231034.1"/>
    <property type="molecule type" value="Genomic_DNA"/>
</dbReference>
<dbReference type="PANTHER" id="PTHR37018:SF1">
    <property type="entry name" value="CULTURE SPECIFIC PROTEIN, PUTATIVE (AFU_ORTHOLOGUE AFUA_2G00130)-RELATED"/>
    <property type="match status" value="1"/>
</dbReference>
<evidence type="ECO:0000313" key="2">
    <source>
        <dbReference type="EMBL" id="KAK4231034.1"/>
    </source>
</evidence>
<dbReference type="GO" id="GO:0005524">
    <property type="term" value="F:ATP binding"/>
    <property type="evidence" value="ECO:0007669"/>
    <property type="project" value="InterPro"/>
</dbReference>
<feature type="domain" description="ATP-grasp fold PylC-type" evidence="1">
    <location>
        <begin position="284"/>
        <end position="432"/>
    </location>
</feature>
<dbReference type="InterPro" id="IPR003806">
    <property type="entry name" value="ATP-grasp_PylC-type"/>
</dbReference>
<proteinExistence type="predicted"/>
<dbReference type="AlphaFoldDB" id="A0AAN7H7F6"/>
<dbReference type="Proteomes" id="UP001301958">
    <property type="component" value="Unassembled WGS sequence"/>
</dbReference>